<dbReference type="InterPro" id="IPR012677">
    <property type="entry name" value="Nucleotide-bd_a/b_plait_sf"/>
</dbReference>
<dbReference type="Proteomes" id="UP000315938">
    <property type="component" value="Unassembled WGS sequence"/>
</dbReference>
<dbReference type="RefSeq" id="WP_012242046.1">
    <property type="nucleotide sequence ID" value="NZ_CP103951.1"/>
</dbReference>
<keyword evidence="3 6" id="KW-0694">RNA-binding</keyword>
<dbReference type="EMBL" id="VKID01000001">
    <property type="protein sequence ID" value="TRY00455.1"/>
    <property type="molecule type" value="Genomic_DNA"/>
</dbReference>
<keyword evidence="4 6" id="KW-0689">Ribosomal protein</keyword>
<dbReference type="InterPro" id="IPR013025">
    <property type="entry name" value="Ribosomal_uL23-like"/>
</dbReference>
<name>A0A553IJU3_ACHLA</name>
<evidence type="ECO:0000256" key="3">
    <source>
        <dbReference type="ARBA" id="ARBA00022884"/>
    </source>
</evidence>
<keyword evidence="5 6" id="KW-0687">Ribonucleoprotein</keyword>
<dbReference type="SUPFAM" id="SSF54189">
    <property type="entry name" value="Ribosomal proteins S24e, L23 and L15e"/>
    <property type="match status" value="1"/>
</dbReference>
<dbReference type="HAMAP" id="MF_01369_B">
    <property type="entry name" value="Ribosomal_uL23_B"/>
    <property type="match status" value="1"/>
</dbReference>
<proteinExistence type="inferred from homology"/>
<comment type="function">
    <text evidence="6">One of the early assembly proteins it binds 23S rRNA. One of the proteins that surrounds the polypeptide exit tunnel on the outside of the ribosome. Forms the main docking site for trigger factor binding to the ribosome.</text>
</comment>
<evidence type="ECO:0000256" key="1">
    <source>
        <dbReference type="ARBA" id="ARBA00006700"/>
    </source>
</evidence>
<dbReference type="GO" id="GO:0006412">
    <property type="term" value="P:translation"/>
    <property type="evidence" value="ECO:0007669"/>
    <property type="project" value="UniProtKB-UniRule"/>
</dbReference>
<evidence type="ECO:0000313" key="7">
    <source>
        <dbReference type="EMBL" id="TRY00455.1"/>
    </source>
</evidence>
<sequence length="100" mass="11226">MAKVVEAKYYDLLRAPIITEQSMKLVEDSNRYTFKVPKTANKVEIKKAVEAVFGVEVLKVNTITVLPKRKKVGKYEGLKPGYKKAIVQLKEGQKIAAFAV</sequence>
<comment type="similarity">
    <text evidence="1 6">Belongs to the universal ribosomal protein uL23 family.</text>
</comment>
<dbReference type="GO" id="GO:0003735">
    <property type="term" value="F:structural constituent of ribosome"/>
    <property type="evidence" value="ECO:0007669"/>
    <property type="project" value="InterPro"/>
</dbReference>
<keyword evidence="2 6" id="KW-0699">rRNA-binding</keyword>
<protein>
    <recommendedName>
        <fullName evidence="6">Large ribosomal subunit protein uL23</fullName>
    </recommendedName>
</protein>
<dbReference type="GO" id="GO:0005840">
    <property type="term" value="C:ribosome"/>
    <property type="evidence" value="ECO:0007669"/>
    <property type="project" value="UniProtKB-KW"/>
</dbReference>
<dbReference type="GeneID" id="41338291"/>
<dbReference type="FunFam" id="3.30.70.330:FF:000001">
    <property type="entry name" value="50S ribosomal protein L23"/>
    <property type="match status" value="1"/>
</dbReference>
<comment type="subunit">
    <text evidence="6">Part of the 50S ribosomal subunit. Contacts protein L29, and trigger factor when it is bound to the ribosome.</text>
</comment>
<dbReference type="GO" id="GO:1990904">
    <property type="term" value="C:ribonucleoprotein complex"/>
    <property type="evidence" value="ECO:0007669"/>
    <property type="project" value="UniProtKB-KW"/>
</dbReference>
<dbReference type="InterPro" id="IPR012678">
    <property type="entry name" value="Ribosomal_uL23/eL15/eS24_sf"/>
</dbReference>
<dbReference type="AlphaFoldDB" id="A0A553IJU3"/>
<evidence type="ECO:0000256" key="5">
    <source>
        <dbReference type="ARBA" id="ARBA00023274"/>
    </source>
</evidence>
<gene>
    <name evidence="6" type="primary">rplW</name>
    <name evidence="7" type="ORF">FNV44_05205</name>
</gene>
<dbReference type="GO" id="GO:0019843">
    <property type="term" value="F:rRNA binding"/>
    <property type="evidence" value="ECO:0007669"/>
    <property type="project" value="UniProtKB-UniRule"/>
</dbReference>
<evidence type="ECO:0000256" key="6">
    <source>
        <dbReference type="HAMAP-Rule" id="MF_01369"/>
    </source>
</evidence>
<comment type="caution">
    <text evidence="7">The sequence shown here is derived from an EMBL/GenBank/DDBJ whole genome shotgun (WGS) entry which is preliminary data.</text>
</comment>
<organism evidence="7 8">
    <name type="scientific">Acholeplasma laidlawii</name>
    <dbReference type="NCBI Taxonomy" id="2148"/>
    <lineage>
        <taxon>Bacteria</taxon>
        <taxon>Bacillati</taxon>
        <taxon>Mycoplasmatota</taxon>
        <taxon>Mollicutes</taxon>
        <taxon>Acholeplasmatales</taxon>
        <taxon>Acholeplasmataceae</taxon>
        <taxon>Acholeplasma</taxon>
    </lineage>
</organism>
<dbReference type="PANTHER" id="PTHR11620">
    <property type="entry name" value="60S RIBOSOMAL PROTEIN L23A"/>
    <property type="match status" value="1"/>
</dbReference>
<evidence type="ECO:0000256" key="2">
    <source>
        <dbReference type="ARBA" id="ARBA00022730"/>
    </source>
</evidence>
<dbReference type="NCBIfam" id="NF004363">
    <property type="entry name" value="PRK05738.2-4"/>
    <property type="match status" value="1"/>
</dbReference>
<reference evidence="7 8" key="1">
    <citation type="submission" date="2019-07" db="EMBL/GenBank/DDBJ databases">
        <title>Genome sequence of Acholeplasma laidlawii strain with increased resistance to erythromycin.</title>
        <authorList>
            <person name="Medvedeva E.S."/>
            <person name="Baranova N.B."/>
            <person name="Siniagina M.N."/>
            <person name="Mouzykantov A."/>
            <person name="Chernova O.A."/>
            <person name="Chernov V.M."/>
        </authorList>
    </citation>
    <scope>NUCLEOTIDE SEQUENCE [LARGE SCALE GENOMIC DNA]</scope>
    <source>
        <strain evidence="7 8">PG8REry</strain>
    </source>
</reference>
<dbReference type="Pfam" id="PF00276">
    <property type="entry name" value="Ribosomal_L23"/>
    <property type="match status" value="1"/>
</dbReference>
<dbReference type="Gene3D" id="3.30.70.330">
    <property type="match status" value="1"/>
</dbReference>
<evidence type="ECO:0000313" key="8">
    <source>
        <dbReference type="Proteomes" id="UP000315938"/>
    </source>
</evidence>
<evidence type="ECO:0000256" key="4">
    <source>
        <dbReference type="ARBA" id="ARBA00022980"/>
    </source>
</evidence>
<dbReference type="OMA" id="DHRAAKP"/>
<accession>A0A553IJU3</accession>